<dbReference type="PROSITE" id="PS51257">
    <property type="entry name" value="PROKAR_LIPOPROTEIN"/>
    <property type="match status" value="1"/>
</dbReference>
<name>A0A5Q2MGF4_9ACTN</name>
<dbReference type="InterPro" id="IPR013830">
    <property type="entry name" value="SGNH_hydro"/>
</dbReference>
<feature type="signal peptide" evidence="1">
    <location>
        <begin position="1"/>
        <end position="19"/>
    </location>
</feature>
<dbReference type="EMBL" id="CP045737">
    <property type="protein sequence ID" value="QGG41728.1"/>
    <property type="molecule type" value="Genomic_DNA"/>
</dbReference>
<evidence type="ECO:0000313" key="4">
    <source>
        <dbReference type="Proteomes" id="UP000392064"/>
    </source>
</evidence>
<evidence type="ECO:0000256" key="1">
    <source>
        <dbReference type="SAM" id="SignalP"/>
    </source>
</evidence>
<dbReference type="AlphaFoldDB" id="A0A5Q2MGF4"/>
<keyword evidence="4" id="KW-1185">Reference proteome</keyword>
<keyword evidence="1" id="KW-0732">Signal</keyword>
<dbReference type="SUPFAM" id="SSF52266">
    <property type="entry name" value="SGNH hydrolase"/>
    <property type="match status" value="1"/>
</dbReference>
<dbReference type="KEGG" id="aef:GEV26_10340"/>
<gene>
    <name evidence="3" type="ORF">GEV26_10340</name>
</gene>
<organism evidence="3 4">
    <name type="scientific">Aeromicrobium yanjiei</name>
    <dbReference type="NCBI Taxonomy" id="2662028"/>
    <lineage>
        <taxon>Bacteria</taxon>
        <taxon>Bacillati</taxon>
        <taxon>Actinomycetota</taxon>
        <taxon>Actinomycetes</taxon>
        <taxon>Propionibacteriales</taxon>
        <taxon>Nocardioidaceae</taxon>
        <taxon>Aeromicrobium</taxon>
    </lineage>
</organism>
<sequence>MRRTVTAVVCALTACAALAHPGRSQDAGATAAEDVRQAAATPARATMVVIGDSISAAYSDTGAPERRAWWSMLADTIDVDPIVVAEGGAGYLRRGTRCRGRSFQQSIDAHAALIRAAEVVVIEGGVNDRSYCLTRRRNGHGDAPSSAQQVSRAVRPALRRVAELAGDDATVIVTAPWGGARKIAPSGRWIPRIIEAAARENGLEYVDTATDAIRPRHRTLDGVHPSLSGSTSIAKHVYFRSSLHER</sequence>
<dbReference type="Pfam" id="PF13472">
    <property type="entry name" value="Lipase_GDSL_2"/>
    <property type="match status" value="1"/>
</dbReference>
<feature type="domain" description="SGNH hydrolase-type esterase" evidence="2">
    <location>
        <begin position="49"/>
        <end position="229"/>
    </location>
</feature>
<dbReference type="CDD" id="cd00229">
    <property type="entry name" value="SGNH_hydrolase"/>
    <property type="match status" value="1"/>
</dbReference>
<dbReference type="Gene3D" id="3.40.50.1110">
    <property type="entry name" value="SGNH hydrolase"/>
    <property type="match status" value="1"/>
</dbReference>
<evidence type="ECO:0000313" key="3">
    <source>
        <dbReference type="EMBL" id="QGG41728.1"/>
    </source>
</evidence>
<accession>A0A5Q2MGF4</accession>
<reference evidence="3 4" key="1">
    <citation type="submission" date="2019-11" db="EMBL/GenBank/DDBJ databases">
        <authorList>
            <person name="Li J."/>
        </authorList>
    </citation>
    <scope>NUCLEOTIDE SEQUENCE [LARGE SCALE GENOMIC DNA]</scope>
    <source>
        <strain evidence="3 4">MF47</strain>
    </source>
</reference>
<proteinExistence type="predicted"/>
<evidence type="ECO:0000259" key="2">
    <source>
        <dbReference type="Pfam" id="PF13472"/>
    </source>
</evidence>
<dbReference type="Proteomes" id="UP000392064">
    <property type="component" value="Chromosome"/>
</dbReference>
<dbReference type="InterPro" id="IPR036514">
    <property type="entry name" value="SGNH_hydro_sf"/>
</dbReference>
<protein>
    <recommendedName>
        <fullName evidence="2">SGNH hydrolase-type esterase domain-containing protein</fullName>
    </recommendedName>
</protein>
<feature type="chain" id="PRO_5039569696" description="SGNH hydrolase-type esterase domain-containing protein" evidence="1">
    <location>
        <begin position="20"/>
        <end position="246"/>
    </location>
</feature>